<proteinExistence type="inferred from homology"/>
<keyword evidence="3 6" id="KW-0489">Methyltransferase</keyword>
<dbReference type="AlphaFoldDB" id="A0A1H4AK48"/>
<gene>
    <name evidence="6" type="primary">rsmG</name>
    <name evidence="7" type="ORF">SAMN05660420_01876</name>
</gene>
<dbReference type="NCBIfam" id="TIGR00138">
    <property type="entry name" value="rsmG_gidB"/>
    <property type="match status" value="1"/>
</dbReference>
<reference evidence="7 8" key="1">
    <citation type="submission" date="2016-10" db="EMBL/GenBank/DDBJ databases">
        <authorList>
            <person name="de Groot N.N."/>
        </authorList>
    </citation>
    <scope>NUCLEOTIDE SEQUENCE [LARGE SCALE GENOMIC DNA]</scope>
    <source>
        <strain evidence="7 8">DSM 7343</strain>
    </source>
</reference>
<dbReference type="PANTHER" id="PTHR31760:SF0">
    <property type="entry name" value="S-ADENOSYL-L-METHIONINE-DEPENDENT METHYLTRANSFERASES SUPERFAMILY PROTEIN"/>
    <property type="match status" value="1"/>
</dbReference>
<evidence type="ECO:0000256" key="2">
    <source>
        <dbReference type="ARBA" id="ARBA00022552"/>
    </source>
</evidence>
<comment type="function">
    <text evidence="6">Specifically methylates the N7 position of a guanine in 16S rRNA.</text>
</comment>
<name>A0A1H4AK48_9BACT</name>
<evidence type="ECO:0000313" key="7">
    <source>
        <dbReference type="EMBL" id="SEA36309.1"/>
    </source>
</evidence>
<dbReference type="InterPro" id="IPR029063">
    <property type="entry name" value="SAM-dependent_MTases_sf"/>
</dbReference>
<dbReference type="PIRSF" id="PIRSF003078">
    <property type="entry name" value="GidB"/>
    <property type="match status" value="1"/>
</dbReference>
<evidence type="ECO:0000256" key="4">
    <source>
        <dbReference type="ARBA" id="ARBA00022679"/>
    </source>
</evidence>
<keyword evidence="8" id="KW-1185">Reference proteome</keyword>
<evidence type="ECO:0000256" key="5">
    <source>
        <dbReference type="ARBA" id="ARBA00022691"/>
    </source>
</evidence>
<dbReference type="PANTHER" id="PTHR31760">
    <property type="entry name" value="S-ADENOSYL-L-METHIONINE-DEPENDENT METHYLTRANSFERASES SUPERFAMILY PROTEIN"/>
    <property type="match status" value="1"/>
</dbReference>
<comment type="similarity">
    <text evidence="6">Belongs to the methyltransferase superfamily. RNA methyltransferase RsmG family.</text>
</comment>
<accession>A0A1H4AK48</accession>
<dbReference type="GO" id="GO:0070043">
    <property type="term" value="F:rRNA (guanine-N7-)-methyltransferase activity"/>
    <property type="evidence" value="ECO:0007669"/>
    <property type="project" value="UniProtKB-UniRule"/>
</dbReference>
<dbReference type="InterPro" id="IPR003682">
    <property type="entry name" value="rRNA_ssu_MeTfrase_G"/>
</dbReference>
<dbReference type="SUPFAM" id="SSF53335">
    <property type="entry name" value="S-adenosyl-L-methionine-dependent methyltransferases"/>
    <property type="match status" value="1"/>
</dbReference>
<dbReference type="Gene3D" id="3.40.50.150">
    <property type="entry name" value="Vaccinia Virus protein VP39"/>
    <property type="match status" value="1"/>
</dbReference>
<comment type="caution">
    <text evidence="6">Lacks conserved residue(s) required for the propagation of feature annotation.</text>
</comment>
<feature type="binding site" evidence="6">
    <location>
        <position position="74"/>
    </location>
    <ligand>
        <name>S-adenosyl-L-methionine</name>
        <dbReference type="ChEBI" id="CHEBI:59789"/>
    </ligand>
</feature>
<keyword evidence="5 6" id="KW-0949">S-adenosyl-L-methionine</keyword>
<dbReference type="HAMAP" id="MF_00074">
    <property type="entry name" value="16SrRNA_methyltr_G"/>
    <property type="match status" value="1"/>
</dbReference>
<keyword evidence="2 6" id="KW-0698">rRNA processing</keyword>
<dbReference type="Pfam" id="PF02527">
    <property type="entry name" value="GidB"/>
    <property type="match status" value="1"/>
</dbReference>
<dbReference type="EMBL" id="FNQN01000005">
    <property type="protein sequence ID" value="SEA36309.1"/>
    <property type="molecule type" value="Genomic_DNA"/>
</dbReference>
<sequence length="222" mass="24979">MINYLAEGLSALKIKLTDHVLQKEIEFIDEMLRWNKRINLTSITDRKEAIEKHLIDSLMLLKYLGDTEIVLDMGSGGGFPGIPLAIAEPKIKFVSIDSVGKKINFQKHIKRKMGLANLSIYHSRVEELTQQGFGETNYPLIMSRAFSSLQMTIDYALPLLTTGGRVLAMKGPEGESELENLGSLLKKHHFMEPEVSNYTLPYSQAERSIIVLTSNQPDKSDK</sequence>
<feature type="binding site" evidence="6">
    <location>
        <position position="79"/>
    </location>
    <ligand>
        <name>S-adenosyl-L-methionine</name>
        <dbReference type="ChEBI" id="CHEBI:59789"/>
    </ligand>
</feature>
<feature type="binding site" evidence="6">
    <location>
        <begin position="125"/>
        <end position="126"/>
    </location>
    <ligand>
        <name>S-adenosyl-L-methionine</name>
        <dbReference type="ChEBI" id="CHEBI:59789"/>
    </ligand>
</feature>
<dbReference type="EC" id="2.1.1.-" evidence="6"/>
<dbReference type="GO" id="GO:0005829">
    <property type="term" value="C:cytosol"/>
    <property type="evidence" value="ECO:0007669"/>
    <property type="project" value="TreeGrafter"/>
</dbReference>
<comment type="subcellular location">
    <subcellularLocation>
        <location evidence="6">Cytoplasm</location>
    </subcellularLocation>
</comment>
<dbReference type="RefSeq" id="WP_092347274.1">
    <property type="nucleotide sequence ID" value="NZ_FNQN01000005.1"/>
</dbReference>
<feature type="binding site" evidence="6">
    <location>
        <position position="144"/>
    </location>
    <ligand>
        <name>S-adenosyl-L-methionine</name>
        <dbReference type="ChEBI" id="CHEBI:59789"/>
    </ligand>
</feature>
<evidence type="ECO:0000256" key="3">
    <source>
        <dbReference type="ARBA" id="ARBA00022603"/>
    </source>
</evidence>
<organism evidence="7 8">
    <name type="scientific">Desulfuromusa kysingii</name>
    <dbReference type="NCBI Taxonomy" id="37625"/>
    <lineage>
        <taxon>Bacteria</taxon>
        <taxon>Pseudomonadati</taxon>
        <taxon>Thermodesulfobacteriota</taxon>
        <taxon>Desulfuromonadia</taxon>
        <taxon>Desulfuromonadales</taxon>
        <taxon>Geopsychrobacteraceae</taxon>
        <taxon>Desulfuromusa</taxon>
    </lineage>
</organism>
<keyword evidence="1 6" id="KW-0963">Cytoplasm</keyword>
<evidence type="ECO:0000256" key="1">
    <source>
        <dbReference type="ARBA" id="ARBA00022490"/>
    </source>
</evidence>
<dbReference type="STRING" id="37625.SAMN05660420_01876"/>
<keyword evidence="4 6" id="KW-0808">Transferase</keyword>
<dbReference type="OrthoDB" id="9808773at2"/>
<dbReference type="Proteomes" id="UP000199409">
    <property type="component" value="Unassembled WGS sequence"/>
</dbReference>
<evidence type="ECO:0000313" key="8">
    <source>
        <dbReference type="Proteomes" id="UP000199409"/>
    </source>
</evidence>
<evidence type="ECO:0000256" key="6">
    <source>
        <dbReference type="HAMAP-Rule" id="MF_00074"/>
    </source>
</evidence>
<protein>
    <recommendedName>
        <fullName evidence="6">Ribosomal RNA small subunit methyltransferase G</fullName>
        <ecNumber evidence="6">2.1.1.-</ecNumber>
    </recommendedName>
    <alternativeName>
        <fullName evidence="6">16S rRNA 7-methylguanosine methyltransferase</fullName>
        <shortName evidence="6">16S rRNA m7G methyltransferase</shortName>
    </alternativeName>
</protein>